<dbReference type="PANTHER" id="PTHR21666">
    <property type="entry name" value="PEPTIDASE-RELATED"/>
    <property type="match status" value="1"/>
</dbReference>
<evidence type="ECO:0000313" key="3">
    <source>
        <dbReference type="Proteomes" id="UP000481621"/>
    </source>
</evidence>
<accession>A0A6B3TTT1</accession>
<dbReference type="InterPro" id="IPR011055">
    <property type="entry name" value="Dup_hybrid_motif"/>
</dbReference>
<dbReference type="PANTHER" id="PTHR21666:SF270">
    <property type="entry name" value="MUREIN HYDROLASE ACTIVATOR ENVC"/>
    <property type="match status" value="1"/>
</dbReference>
<dbReference type="EMBL" id="JAAIUV010000025">
    <property type="protein sequence ID" value="NEX79930.1"/>
    <property type="molecule type" value="Genomic_DNA"/>
</dbReference>
<gene>
    <name evidence="2" type="ORF">G4Z05_13790</name>
</gene>
<reference evidence="2" key="1">
    <citation type="submission" date="2020-02" db="EMBL/GenBank/DDBJ databases">
        <title>Bacillus sedimentmangrovi sp. nov., isolated from sediment of the mangrove ecosystem.</title>
        <authorList>
            <person name="Liu G."/>
        </authorList>
    </citation>
    <scope>NUCLEOTIDE SEQUENCE [LARGE SCALE GENOMIC DNA]</scope>
    <source>
        <strain evidence="2">SgZ-7</strain>
    </source>
</reference>
<keyword evidence="3" id="KW-1185">Reference proteome</keyword>
<dbReference type="GO" id="GO:0004222">
    <property type="term" value="F:metalloendopeptidase activity"/>
    <property type="evidence" value="ECO:0007669"/>
    <property type="project" value="TreeGrafter"/>
</dbReference>
<dbReference type="InterPro" id="IPR018392">
    <property type="entry name" value="LysM"/>
</dbReference>
<proteinExistence type="predicted"/>
<evidence type="ECO:0000259" key="1">
    <source>
        <dbReference type="PROSITE" id="PS51782"/>
    </source>
</evidence>
<dbReference type="PROSITE" id="PS51782">
    <property type="entry name" value="LYSM"/>
    <property type="match status" value="1"/>
</dbReference>
<dbReference type="SUPFAM" id="SSF51261">
    <property type="entry name" value="Duplicated hybrid motif"/>
    <property type="match status" value="1"/>
</dbReference>
<protein>
    <submittedName>
        <fullName evidence="2">Peptidoglycan DD-metalloendopeptidase family protein</fullName>
    </submittedName>
</protein>
<organism evidence="2 3">
    <name type="scientific">Neobacillus thermocopriae</name>
    <dbReference type="NCBI Taxonomy" id="1215031"/>
    <lineage>
        <taxon>Bacteria</taxon>
        <taxon>Bacillati</taxon>
        <taxon>Bacillota</taxon>
        <taxon>Bacilli</taxon>
        <taxon>Bacillales</taxon>
        <taxon>Bacillaceae</taxon>
        <taxon>Neobacillus</taxon>
    </lineage>
</organism>
<sequence length="252" mass="27931">MLDYIKRFLIAIIMALCVSLLFLGVRTTEAEILQTMNAKEHWIWPADGVISDTFGTRNGKHKGIDIAGKWGTPILSVEEGEVIKSYYSNTYGNVVFIKHPSNFVTVYAHLSSRAVTTGEKVKQGDVIGQMGKTGHSTGTHLHFESHHKEWRYDKKFAIDPEILLGKTDVGEAVKGGVVGIGKEVLEVSSQIHQQVSQPSQQSPLPNKILYQVKKGDTLYSIAKSIHMPVSHLKEINGLTSDVIQPNQILMIK</sequence>
<dbReference type="Gene3D" id="3.10.350.10">
    <property type="entry name" value="LysM domain"/>
    <property type="match status" value="1"/>
</dbReference>
<name>A0A6B3TTT1_9BACI</name>
<dbReference type="Proteomes" id="UP000481621">
    <property type="component" value="Unassembled WGS sequence"/>
</dbReference>
<dbReference type="InterPro" id="IPR050570">
    <property type="entry name" value="Cell_wall_metabolism_enzyme"/>
</dbReference>
<dbReference type="InterPro" id="IPR016047">
    <property type="entry name" value="M23ase_b-sheet_dom"/>
</dbReference>
<dbReference type="InterPro" id="IPR036779">
    <property type="entry name" value="LysM_dom_sf"/>
</dbReference>
<dbReference type="CDD" id="cd00118">
    <property type="entry name" value="LysM"/>
    <property type="match status" value="1"/>
</dbReference>
<dbReference type="Gene3D" id="2.70.70.10">
    <property type="entry name" value="Glucose Permease (Domain IIA)"/>
    <property type="match status" value="1"/>
</dbReference>
<dbReference type="RefSeq" id="WP_163252422.1">
    <property type="nucleotide sequence ID" value="NZ_JAAIUV010000025.1"/>
</dbReference>
<comment type="caution">
    <text evidence="2">The sequence shown here is derived from an EMBL/GenBank/DDBJ whole genome shotgun (WGS) entry which is preliminary data.</text>
</comment>
<feature type="domain" description="LysM" evidence="1">
    <location>
        <begin position="208"/>
        <end position="251"/>
    </location>
</feature>
<evidence type="ECO:0000313" key="2">
    <source>
        <dbReference type="EMBL" id="NEX79930.1"/>
    </source>
</evidence>
<dbReference type="SUPFAM" id="SSF54106">
    <property type="entry name" value="LysM domain"/>
    <property type="match status" value="1"/>
</dbReference>
<dbReference type="Pfam" id="PF01476">
    <property type="entry name" value="LysM"/>
    <property type="match status" value="1"/>
</dbReference>
<dbReference type="SMART" id="SM00257">
    <property type="entry name" value="LysM"/>
    <property type="match status" value="1"/>
</dbReference>
<dbReference type="AlphaFoldDB" id="A0A6B3TTT1"/>
<dbReference type="CDD" id="cd12797">
    <property type="entry name" value="M23_peptidase"/>
    <property type="match status" value="1"/>
</dbReference>
<dbReference type="Pfam" id="PF01551">
    <property type="entry name" value="Peptidase_M23"/>
    <property type="match status" value="1"/>
</dbReference>